<comment type="caution">
    <text evidence="1">The sequence shown here is derived from an EMBL/GenBank/DDBJ whole genome shotgun (WGS) entry which is preliminary data.</text>
</comment>
<keyword evidence="2" id="KW-1185">Reference proteome</keyword>
<evidence type="ECO:0000313" key="2">
    <source>
        <dbReference type="Proteomes" id="UP000807504"/>
    </source>
</evidence>
<protein>
    <submittedName>
        <fullName evidence="1">Uncharacterized protein</fullName>
    </submittedName>
</protein>
<accession>A0A8T0F3L2</accession>
<organism evidence="1 2">
    <name type="scientific">Argiope bruennichi</name>
    <name type="common">Wasp spider</name>
    <name type="synonym">Aranea bruennichi</name>
    <dbReference type="NCBI Taxonomy" id="94029"/>
    <lineage>
        <taxon>Eukaryota</taxon>
        <taxon>Metazoa</taxon>
        <taxon>Ecdysozoa</taxon>
        <taxon>Arthropoda</taxon>
        <taxon>Chelicerata</taxon>
        <taxon>Arachnida</taxon>
        <taxon>Araneae</taxon>
        <taxon>Araneomorphae</taxon>
        <taxon>Entelegynae</taxon>
        <taxon>Araneoidea</taxon>
        <taxon>Araneidae</taxon>
        <taxon>Argiope</taxon>
    </lineage>
</organism>
<reference evidence="1" key="2">
    <citation type="submission" date="2020-06" db="EMBL/GenBank/DDBJ databases">
        <authorList>
            <person name="Sheffer M."/>
        </authorList>
    </citation>
    <scope>NUCLEOTIDE SEQUENCE</scope>
</reference>
<proteinExistence type="predicted"/>
<evidence type="ECO:0000313" key="1">
    <source>
        <dbReference type="EMBL" id="KAF8785776.1"/>
    </source>
</evidence>
<reference evidence="1" key="1">
    <citation type="journal article" date="2020" name="bioRxiv">
        <title>Chromosome-level reference genome of the European wasp spider Argiope bruennichi: a resource for studies on range expansion and evolutionary adaptation.</title>
        <authorList>
            <person name="Sheffer M.M."/>
            <person name="Hoppe A."/>
            <person name="Krehenwinkel H."/>
            <person name="Uhl G."/>
            <person name="Kuss A.W."/>
            <person name="Jensen L."/>
            <person name="Jensen C."/>
            <person name="Gillespie R.G."/>
            <person name="Hoff K.J."/>
            <person name="Prost S."/>
        </authorList>
    </citation>
    <scope>NUCLEOTIDE SEQUENCE</scope>
</reference>
<gene>
    <name evidence="1" type="ORF">HNY73_011281</name>
</gene>
<sequence>MSNLIGYIAHANLNMYGGILRPIEFAMCNLRDGRVFLGTIDNSSYTCTKNDLYSNISRFIQVHHLPLDFCGTLKWDEAKRAIVEEYIRWDERRCNMIAVLNPLQKSIFKETTLPIFDISDDNQISVPRINDVLREYKVPSDDDIHSAKHILNEPCSRNVVQCYRELILHCLEN</sequence>
<dbReference type="Proteomes" id="UP000807504">
    <property type="component" value="Unassembled WGS sequence"/>
</dbReference>
<dbReference type="AlphaFoldDB" id="A0A8T0F3L2"/>
<dbReference type="EMBL" id="JABXBU010000030">
    <property type="protein sequence ID" value="KAF8785776.1"/>
    <property type="molecule type" value="Genomic_DNA"/>
</dbReference>
<name>A0A8T0F3L2_ARGBR</name>